<protein>
    <submittedName>
        <fullName evidence="1">Uncharacterized protein</fullName>
    </submittedName>
</protein>
<organism evidence="1 2">
    <name type="scientific">Smittium culicis</name>
    <dbReference type="NCBI Taxonomy" id="133412"/>
    <lineage>
        <taxon>Eukaryota</taxon>
        <taxon>Fungi</taxon>
        <taxon>Fungi incertae sedis</taxon>
        <taxon>Zoopagomycota</taxon>
        <taxon>Kickxellomycotina</taxon>
        <taxon>Harpellomycetes</taxon>
        <taxon>Harpellales</taxon>
        <taxon>Legeriomycetaceae</taxon>
        <taxon>Smittium</taxon>
    </lineage>
</organism>
<proteinExistence type="predicted"/>
<keyword evidence="2" id="KW-1185">Reference proteome</keyword>
<gene>
    <name evidence="1" type="ORF">AYI70_g10555</name>
</gene>
<reference evidence="1 2" key="1">
    <citation type="submission" date="2017-01" db="EMBL/GenBank/DDBJ databases">
        <authorList>
            <person name="Mah S.A."/>
            <person name="Swanson W.J."/>
            <person name="Moy G.W."/>
            <person name="Vacquier V.D."/>
        </authorList>
    </citation>
    <scope>NUCLEOTIDE SEQUENCE [LARGE SCALE GENOMIC DNA]</scope>
    <source>
        <strain evidence="1 2">GSMNP</strain>
    </source>
</reference>
<evidence type="ECO:0000313" key="2">
    <source>
        <dbReference type="Proteomes" id="UP000187283"/>
    </source>
</evidence>
<sequence length="213" mass="23445">MAFSNSSNEQSQIDVFKKAATEVLNELPKNNYDSLTDKSSKMTKMKEMSSEPVILEKKIEDRNVLKDAEMLLDAIDTNPRVENAVKVGSGLSTGSSIKKANSNVVNSGAYIDIDNSNKNLYQKMETNSDIIQNIEISGNEFNNEKLNIAERSTGHGTKETNGNGSDGIEISNTESVLGDKDSVIKVDLNQLEDLEDELYIPEIDLNESDSDSE</sequence>
<comment type="caution">
    <text evidence="1">The sequence shown here is derived from an EMBL/GenBank/DDBJ whole genome shotgun (WGS) entry which is preliminary data.</text>
</comment>
<name>A0A1R1X5Z2_9FUNG</name>
<accession>A0A1R1X5Z2</accession>
<dbReference type="AlphaFoldDB" id="A0A1R1X5Z2"/>
<evidence type="ECO:0000313" key="1">
    <source>
        <dbReference type="EMBL" id="OMJ10056.1"/>
    </source>
</evidence>
<dbReference type="EMBL" id="LSSN01005184">
    <property type="protein sequence ID" value="OMJ10056.1"/>
    <property type="molecule type" value="Genomic_DNA"/>
</dbReference>
<dbReference type="Proteomes" id="UP000187283">
    <property type="component" value="Unassembled WGS sequence"/>
</dbReference>